<keyword evidence="2" id="KW-1185">Reference proteome</keyword>
<dbReference type="RefSeq" id="WP_131259590.1">
    <property type="nucleotide sequence ID" value="NZ_JBHSUS010000001.1"/>
</dbReference>
<protein>
    <submittedName>
        <fullName evidence="1">Uncharacterized protein</fullName>
    </submittedName>
</protein>
<name>A0ABW1XKA4_9ALTE</name>
<gene>
    <name evidence="1" type="ORF">ACFP85_10810</name>
</gene>
<organism evidence="1 2">
    <name type="scientific">Pseudobowmanella zhangzhouensis</name>
    <dbReference type="NCBI Taxonomy" id="1537679"/>
    <lineage>
        <taxon>Bacteria</taxon>
        <taxon>Pseudomonadati</taxon>
        <taxon>Pseudomonadota</taxon>
        <taxon>Gammaproteobacteria</taxon>
        <taxon>Alteromonadales</taxon>
        <taxon>Alteromonadaceae</taxon>
    </lineage>
</organism>
<sequence length="108" mass="12485">MEKKAAEKILEELAIISVNIEKLSKKVSVENRKLFSKDLGSLMKACCAIESEIGFIVPELHPHYLGWENYSNLRKKHEDPNFPIDFPSTQQLQDACEQWDRIKKAKNL</sequence>
<proteinExistence type="predicted"/>
<reference evidence="2" key="1">
    <citation type="journal article" date="2019" name="Int. J. Syst. Evol. Microbiol.">
        <title>The Global Catalogue of Microorganisms (GCM) 10K type strain sequencing project: providing services to taxonomists for standard genome sequencing and annotation.</title>
        <authorList>
            <consortium name="The Broad Institute Genomics Platform"/>
            <consortium name="The Broad Institute Genome Sequencing Center for Infectious Disease"/>
            <person name="Wu L."/>
            <person name="Ma J."/>
        </authorList>
    </citation>
    <scope>NUCLEOTIDE SEQUENCE [LARGE SCALE GENOMIC DNA]</scope>
    <source>
        <strain evidence="2">CGMCC 1.16031</strain>
    </source>
</reference>
<dbReference type="EMBL" id="JBHSUS010000001">
    <property type="protein sequence ID" value="MFC6440632.1"/>
    <property type="molecule type" value="Genomic_DNA"/>
</dbReference>
<comment type="caution">
    <text evidence="1">The sequence shown here is derived from an EMBL/GenBank/DDBJ whole genome shotgun (WGS) entry which is preliminary data.</text>
</comment>
<dbReference type="Proteomes" id="UP001596364">
    <property type="component" value="Unassembled WGS sequence"/>
</dbReference>
<accession>A0ABW1XKA4</accession>
<evidence type="ECO:0000313" key="2">
    <source>
        <dbReference type="Proteomes" id="UP001596364"/>
    </source>
</evidence>
<evidence type="ECO:0000313" key="1">
    <source>
        <dbReference type="EMBL" id="MFC6440632.1"/>
    </source>
</evidence>